<dbReference type="RefSeq" id="WP_220202456.1">
    <property type="nucleotide sequence ID" value="NZ_BNJK01000001.1"/>
</dbReference>
<proteinExistence type="predicted"/>
<dbReference type="AlphaFoldDB" id="A0A8J3N0J8"/>
<evidence type="ECO:0000313" key="1">
    <source>
        <dbReference type="EMBL" id="GHO91568.1"/>
    </source>
</evidence>
<dbReference type="Pfam" id="PF20092">
    <property type="entry name" value="DUF6483"/>
    <property type="match status" value="1"/>
</dbReference>
<dbReference type="EMBL" id="BNJK01000001">
    <property type="protein sequence ID" value="GHO91568.1"/>
    <property type="molecule type" value="Genomic_DNA"/>
</dbReference>
<sequence>MINKDYILRLAEQFGRTLAILLRLRERNQHEEALIYIDDLFLKYLGLTSRLINSLSEEKLLQTLSPMGVVNIHACLWAAVLLKGEGDIYEAQENSTESYYRYRKALSLLLAALLHDPTIAETDLYINVDELLSKLEEYELPLLLKQQLFAYYEQLGNYAKAEDTLFDALEDDERNLTLIQLGEAFYQRLLLKSNADLAAGNLSREEVHEGIAQLKKRQ</sequence>
<keyword evidence="2" id="KW-1185">Reference proteome</keyword>
<dbReference type="InterPro" id="IPR045507">
    <property type="entry name" value="DUF6483"/>
</dbReference>
<name>A0A8J3N0J8_9CHLR</name>
<evidence type="ECO:0000313" key="2">
    <source>
        <dbReference type="Proteomes" id="UP000597444"/>
    </source>
</evidence>
<gene>
    <name evidence="1" type="ORF">KSF_016160</name>
</gene>
<organism evidence="1 2">
    <name type="scientific">Reticulibacter mediterranei</name>
    <dbReference type="NCBI Taxonomy" id="2778369"/>
    <lineage>
        <taxon>Bacteria</taxon>
        <taxon>Bacillati</taxon>
        <taxon>Chloroflexota</taxon>
        <taxon>Ktedonobacteria</taxon>
        <taxon>Ktedonobacterales</taxon>
        <taxon>Reticulibacteraceae</taxon>
        <taxon>Reticulibacter</taxon>
    </lineage>
</organism>
<accession>A0A8J3N0J8</accession>
<comment type="caution">
    <text evidence="1">The sequence shown here is derived from an EMBL/GenBank/DDBJ whole genome shotgun (WGS) entry which is preliminary data.</text>
</comment>
<protein>
    <submittedName>
        <fullName evidence="1">Uncharacterized protein</fullName>
    </submittedName>
</protein>
<dbReference type="Proteomes" id="UP000597444">
    <property type="component" value="Unassembled WGS sequence"/>
</dbReference>
<reference evidence="1" key="1">
    <citation type="submission" date="2020-10" db="EMBL/GenBank/DDBJ databases">
        <title>Taxonomic study of unclassified bacteria belonging to the class Ktedonobacteria.</title>
        <authorList>
            <person name="Yabe S."/>
            <person name="Wang C.M."/>
            <person name="Zheng Y."/>
            <person name="Sakai Y."/>
            <person name="Cavaletti L."/>
            <person name="Monciardini P."/>
            <person name="Donadio S."/>
        </authorList>
    </citation>
    <scope>NUCLEOTIDE SEQUENCE</scope>
    <source>
        <strain evidence="1">ID150040</strain>
    </source>
</reference>